<organism evidence="1">
    <name type="scientific">bioreactor metagenome</name>
    <dbReference type="NCBI Taxonomy" id="1076179"/>
    <lineage>
        <taxon>unclassified sequences</taxon>
        <taxon>metagenomes</taxon>
        <taxon>ecological metagenomes</taxon>
    </lineage>
</organism>
<dbReference type="AlphaFoldDB" id="A0A645E1L7"/>
<reference evidence="1" key="1">
    <citation type="submission" date="2019-08" db="EMBL/GenBank/DDBJ databases">
        <authorList>
            <person name="Kucharzyk K."/>
            <person name="Murdoch R.W."/>
            <person name="Higgins S."/>
            <person name="Loffler F."/>
        </authorList>
    </citation>
    <scope>NUCLEOTIDE SEQUENCE</scope>
</reference>
<proteinExistence type="predicted"/>
<gene>
    <name evidence="1" type="ORF">SDC9_141871</name>
</gene>
<evidence type="ECO:0000313" key="1">
    <source>
        <dbReference type="EMBL" id="MPM94723.1"/>
    </source>
</evidence>
<sequence>MSDSSDVFDAACAMLSAASTPSKNISPEPELRIQSLLRLDVRTNSTPAFTASCSIASGTSTGSAIVRRPSSISVFTISAVMAISSSFAPSLSNTTSRSPFLLLRKPMSPLSLTSCVRASVALVITASQPQSESISYNIRSLAPSPNMTALYGFRRMTGRSAPLSSAAL</sequence>
<comment type="caution">
    <text evidence="1">The sequence shown here is derived from an EMBL/GenBank/DDBJ whole genome shotgun (WGS) entry which is preliminary data.</text>
</comment>
<dbReference type="EMBL" id="VSSQ01041314">
    <property type="protein sequence ID" value="MPM94723.1"/>
    <property type="molecule type" value="Genomic_DNA"/>
</dbReference>
<accession>A0A645E1L7</accession>
<protein>
    <submittedName>
        <fullName evidence="1">Uncharacterized protein</fullName>
    </submittedName>
</protein>
<name>A0A645E1L7_9ZZZZ</name>